<keyword evidence="5" id="KW-0804">Transcription</keyword>
<dbReference type="SUPFAM" id="SSF47459">
    <property type="entry name" value="HLH, helix-loop-helix DNA-binding domain"/>
    <property type="match status" value="1"/>
</dbReference>
<evidence type="ECO:0000313" key="10">
    <source>
        <dbReference type="Proteomes" id="UP000092460"/>
    </source>
</evidence>
<keyword evidence="1" id="KW-0217">Developmental protein</keyword>
<feature type="region of interest" description="Disordered" evidence="7">
    <location>
        <begin position="289"/>
        <end position="320"/>
    </location>
</feature>
<dbReference type="STRING" id="67801.A0A1B0BV07"/>
<dbReference type="InterPro" id="IPR036638">
    <property type="entry name" value="HLH_DNA-bd_sf"/>
</dbReference>
<dbReference type="Gene3D" id="4.10.280.10">
    <property type="entry name" value="Helix-loop-helix DNA-binding domain"/>
    <property type="match status" value="1"/>
</dbReference>
<dbReference type="GO" id="GO:0030154">
    <property type="term" value="P:cell differentiation"/>
    <property type="evidence" value="ECO:0007669"/>
    <property type="project" value="UniProtKB-KW"/>
</dbReference>
<evidence type="ECO:0000256" key="2">
    <source>
        <dbReference type="ARBA" id="ARBA00022782"/>
    </source>
</evidence>
<dbReference type="GO" id="GO:0046983">
    <property type="term" value="F:protein dimerization activity"/>
    <property type="evidence" value="ECO:0007669"/>
    <property type="project" value="InterPro"/>
</dbReference>
<keyword evidence="4" id="KW-0238">DNA-binding</keyword>
<dbReference type="GO" id="GO:0000977">
    <property type="term" value="F:RNA polymerase II transcription regulatory region sequence-specific DNA binding"/>
    <property type="evidence" value="ECO:0007669"/>
    <property type="project" value="TreeGrafter"/>
</dbReference>
<evidence type="ECO:0000313" key="9">
    <source>
        <dbReference type="EnsemblMetazoa" id="GPPI041283-PA"/>
    </source>
</evidence>
<keyword evidence="6" id="KW-0539">Nucleus</keyword>
<sequence length="487" mass="54934">MSSRSASPKVFLDISDKSLPNIMQHNVDRLTQPDTQSCLHSAHNTNPQETYDVSMHNSYGSQFQLLRQHPQEPTHLHITRQQMLPDAIYISYDVMAEKNDADYHMPNELSTGTTSSNSITSIANTQDISSRVVIAGNVLPEELNNDCNYQSHLCHVNGNVKRGRDLDYGGHQFLQENKKSPAPLQHTNCQAQYSRDHKFFTELIPTTVIEIKPSKAGILTNNTNGSQFNIASDEINDNNQDMKYNFQQMQHQAPNSSLNNNRPSNGSGSGSTHSQKEITISAFDQFETTNSLNDSNYSSSDRDDSEYGRQSRTCGGNHVDETGIGDSYEKNYTLKAFRKPRKRAKRKTYKIEDAEDFQTQRLMANVRERQRTQSLNDAFKALQEIIPTRPEDKLSKIQTLKLAKKYIDFLCRILSTGEIGLLKAVDANIGQGENFAIGSASILQGDETELRSLRRTACAPIILPEKLSYLFGVWRVEDDTQPNQCEK</sequence>
<dbReference type="EnsemblMetazoa" id="GPPI041283-RA">
    <property type="protein sequence ID" value="GPPI041283-PA"/>
    <property type="gene ID" value="GPPI041283"/>
</dbReference>
<accession>A0A1B0BV07</accession>
<keyword evidence="3" id="KW-0805">Transcription regulation</keyword>
<dbReference type="InterPro" id="IPR050283">
    <property type="entry name" value="E-box_TF_Regulators"/>
</dbReference>
<evidence type="ECO:0000256" key="1">
    <source>
        <dbReference type="ARBA" id="ARBA00022473"/>
    </source>
</evidence>
<dbReference type="Proteomes" id="UP000092460">
    <property type="component" value="Unassembled WGS sequence"/>
</dbReference>
<feature type="domain" description="BHLH" evidence="8">
    <location>
        <begin position="359"/>
        <end position="410"/>
    </location>
</feature>
<evidence type="ECO:0000256" key="6">
    <source>
        <dbReference type="ARBA" id="ARBA00023242"/>
    </source>
</evidence>
<dbReference type="SMART" id="SM00353">
    <property type="entry name" value="HLH"/>
    <property type="match status" value="1"/>
</dbReference>
<dbReference type="VEuPathDB" id="VectorBase:GPPI041283"/>
<evidence type="ECO:0000259" key="8">
    <source>
        <dbReference type="PROSITE" id="PS50888"/>
    </source>
</evidence>
<dbReference type="PANTHER" id="PTHR23349">
    <property type="entry name" value="BASIC HELIX-LOOP-HELIX TRANSCRIPTION FACTOR, TWIST"/>
    <property type="match status" value="1"/>
</dbReference>
<dbReference type="EMBL" id="JXJN01021000">
    <property type="status" value="NOT_ANNOTATED_CDS"/>
    <property type="molecule type" value="Genomic_DNA"/>
</dbReference>
<protein>
    <recommendedName>
        <fullName evidence="8">BHLH domain-containing protein</fullName>
    </recommendedName>
</protein>
<reference evidence="9" key="2">
    <citation type="submission" date="2020-05" db="UniProtKB">
        <authorList>
            <consortium name="EnsemblMetazoa"/>
        </authorList>
    </citation>
    <scope>IDENTIFICATION</scope>
    <source>
        <strain evidence="9">IAEA</strain>
    </source>
</reference>
<evidence type="ECO:0000256" key="3">
    <source>
        <dbReference type="ARBA" id="ARBA00023015"/>
    </source>
</evidence>
<name>A0A1B0BV07_9MUSC</name>
<proteinExistence type="predicted"/>
<dbReference type="PROSITE" id="PS50888">
    <property type="entry name" value="BHLH"/>
    <property type="match status" value="1"/>
</dbReference>
<evidence type="ECO:0000256" key="7">
    <source>
        <dbReference type="SAM" id="MobiDB-lite"/>
    </source>
</evidence>
<keyword evidence="2" id="KW-0221">Differentiation</keyword>
<feature type="compositionally biased region" description="Low complexity" evidence="7">
    <location>
        <begin position="255"/>
        <end position="266"/>
    </location>
</feature>
<evidence type="ECO:0000256" key="5">
    <source>
        <dbReference type="ARBA" id="ARBA00023163"/>
    </source>
</evidence>
<dbReference type="PANTHER" id="PTHR23349:SF50">
    <property type="entry name" value="PROTEIN TWIST"/>
    <property type="match status" value="1"/>
</dbReference>
<dbReference type="GO" id="GO:0000981">
    <property type="term" value="F:DNA-binding transcription factor activity, RNA polymerase II-specific"/>
    <property type="evidence" value="ECO:0007669"/>
    <property type="project" value="TreeGrafter"/>
</dbReference>
<feature type="region of interest" description="Disordered" evidence="7">
    <location>
        <begin position="252"/>
        <end position="275"/>
    </location>
</feature>
<feature type="compositionally biased region" description="Low complexity" evidence="7">
    <location>
        <begin position="290"/>
        <end position="299"/>
    </location>
</feature>
<dbReference type="AlphaFoldDB" id="A0A1B0BV07"/>
<dbReference type="InterPro" id="IPR011598">
    <property type="entry name" value="bHLH_dom"/>
</dbReference>
<keyword evidence="10" id="KW-1185">Reference proteome</keyword>
<dbReference type="Pfam" id="PF00010">
    <property type="entry name" value="HLH"/>
    <property type="match status" value="1"/>
</dbReference>
<reference evidence="10" key="1">
    <citation type="submission" date="2015-01" db="EMBL/GenBank/DDBJ databases">
        <authorList>
            <person name="Aksoy S."/>
            <person name="Warren W."/>
            <person name="Wilson R.K."/>
        </authorList>
    </citation>
    <scope>NUCLEOTIDE SEQUENCE [LARGE SCALE GENOMIC DNA]</scope>
    <source>
        <strain evidence="10">IAEA</strain>
    </source>
</reference>
<feature type="compositionally biased region" description="Basic and acidic residues" evidence="7">
    <location>
        <begin position="300"/>
        <end position="309"/>
    </location>
</feature>
<organism evidence="9 10">
    <name type="scientific">Glossina palpalis gambiensis</name>
    <dbReference type="NCBI Taxonomy" id="67801"/>
    <lineage>
        <taxon>Eukaryota</taxon>
        <taxon>Metazoa</taxon>
        <taxon>Ecdysozoa</taxon>
        <taxon>Arthropoda</taxon>
        <taxon>Hexapoda</taxon>
        <taxon>Insecta</taxon>
        <taxon>Pterygota</taxon>
        <taxon>Neoptera</taxon>
        <taxon>Endopterygota</taxon>
        <taxon>Diptera</taxon>
        <taxon>Brachycera</taxon>
        <taxon>Muscomorpha</taxon>
        <taxon>Hippoboscoidea</taxon>
        <taxon>Glossinidae</taxon>
        <taxon>Glossina</taxon>
    </lineage>
</organism>
<evidence type="ECO:0000256" key="4">
    <source>
        <dbReference type="ARBA" id="ARBA00023125"/>
    </source>
</evidence>